<reference evidence="4" key="1">
    <citation type="submission" date="2019-09" db="EMBL/GenBank/DDBJ databases">
        <title>Genomic analysis of Haloferax sp. CBA1149.</title>
        <authorList>
            <person name="Roh S.W."/>
        </authorList>
    </citation>
    <scope>NUCLEOTIDE SEQUENCE</scope>
    <source>
        <strain evidence="4">CBA1149</strain>
    </source>
</reference>
<keyword evidence="2" id="KW-0813">Transport</keyword>
<keyword evidence="2" id="KW-0249">Electron transport</keyword>
<organism evidence="4">
    <name type="scientific">Haloferax sp. CBA1149</name>
    <dbReference type="NCBI Taxonomy" id="2650753"/>
    <lineage>
        <taxon>Archaea</taxon>
        <taxon>Methanobacteriati</taxon>
        <taxon>Methanobacteriota</taxon>
        <taxon>Stenosarchaea group</taxon>
        <taxon>Halobacteria</taxon>
        <taxon>Halobacteriales</taxon>
        <taxon>Haloferacaceae</taxon>
        <taxon>Haloferax</taxon>
    </lineage>
</organism>
<dbReference type="EMBL" id="VZUS01000001">
    <property type="protein sequence ID" value="KAB1188687.1"/>
    <property type="molecule type" value="Genomic_DNA"/>
</dbReference>
<dbReference type="PROSITE" id="PS51257">
    <property type="entry name" value="PROKAR_LIPOPROTEIN"/>
    <property type="match status" value="1"/>
</dbReference>
<dbReference type="Gene3D" id="3.40.30.10">
    <property type="entry name" value="Glutaredoxin"/>
    <property type="match status" value="1"/>
</dbReference>
<dbReference type="PROSITE" id="PS51352">
    <property type="entry name" value="THIOREDOXIN_2"/>
    <property type="match status" value="1"/>
</dbReference>
<dbReference type="RefSeq" id="WP_151138706.1">
    <property type="nucleotide sequence ID" value="NZ_VZUS01000001.1"/>
</dbReference>
<comment type="similarity">
    <text evidence="1">Belongs to the glutaredoxin family.</text>
</comment>
<accession>A0A643K212</accession>
<sequence length="230" mass="24535">MRQTRRAYLAATAGALTLGTAGCLGGSGGGGAGTDDGTVAAVGCDVPERATVDSLPAPRMGPEDAAVVVDGWEDFACPHCATFSLEVLPKLESEYVSEGIVAYRHHDLPIPVDDWWSWVGASGARAVQDEGDDETFFDVSKTLYEQQSTFRQSDDEEALSTLQGIADDVGLDGCSIVAAAARERYRPLIEAERKDAVEDRGFQGTPTVLVNGEQVAPRWEDLKTAIENAR</sequence>
<dbReference type="SUPFAM" id="SSF52833">
    <property type="entry name" value="Thioredoxin-like"/>
    <property type="match status" value="1"/>
</dbReference>
<feature type="domain" description="Thioredoxin" evidence="3">
    <location>
        <begin position="7"/>
        <end position="230"/>
    </location>
</feature>
<gene>
    <name evidence="4" type="ORF">Hfx1149_11840</name>
</gene>
<dbReference type="InterPro" id="IPR036249">
    <property type="entry name" value="Thioredoxin-like_sf"/>
</dbReference>
<evidence type="ECO:0000256" key="2">
    <source>
        <dbReference type="ARBA" id="ARBA00022982"/>
    </source>
</evidence>
<evidence type="ECO:0000259" key="3">
    <source>
        <dbReference type="PROSITE" id="PS51352"/>
    </source>
</evidence>
<dbReference type="AlphaFoldDB" id="A0A643K212"/>
<comment type="caution">
    <text evidence="4">The sequence shown here is derived from an EMBL/GenBank/DDBJ whole genome shotgun (WGS) entry which is preliminary data.</text>
</comment>
<dbReference type="InterPro" id="IPR012336">
    <property type="entry name" value="Thioredoxin-like_fold"/>
</dbReference>
<evidence type="ECO:0000313" key="4">
    <source>
        <dbReference type="EMBL" id="KAB1188687.1"/>
    </source>
</evidence>
<protein>
    <submittedName>
        <fullName evidence="4">DsbA family protein</fullName>
    </submittedName>
</protein>
<proteinExistence type="inferred from homology"/>
<dbReference type="InterPro" id="IPR013766">
    <property type="entry name" value="Thioredoxin_domain"/>
</dbReference>
<dbReference type="Pfam" id="PF13462">
    <property type="entry name" value="Thioredoxin_4"/>
    <property type="match status" value="1"/>
</dbReference>
<evidence type="ECO:0000256" key="1">
    <source>
        <dbReference type="ARBA" id="ARBA00007787"/>
    </source>
</evidence>
<name>A0A643K212_9EURY</name>